<protein>
    <submittedName>
        <fullName evidence="12">Type VII secretion protein EccB</fullName>
    </submittedName>
</protein>
<dbReference type="Pfam" id="PF05108">
    <property type="entry name" value="T7SS_ESX1_EccB"/>
    <property type="match status" value="1"/>
</dbReference>
<comment type="subcellular location">
    <subcellularLocation>
        <location evidence="1">Cell membrane</location>
        <topology evidence="1">Single-pass membrane protein</topology>
    </subcellularLocation>
</comment>
<keyword evidence="4 11" id="KW-0812">Transmembrane</keyword>
<feature type="region of interest" description="Disordered" evidence="10">
    <location>
        <begin position="306"/>
        <end position="328"/>
    </location>
</feature>
<name>A0ABR7LNM0_9ACTN</name>
<dbReference type="PANTHER" id="PTHR40765:SF2">
    <property type="entry name" value="ESX-2 SECRETION SYSTEM ATPASE ECCB2"/>
    <property type="match status" value="1"/>
</dbReference>
<dbReference type="Gene3D" id="2.40.50.910">
    <property type="entry name" value="Type VII secretion system EccB, repeat 3 domain"/>
    <property type="match status" value="1"/>
</dbReference>
<keyword evidence="9 11" id="KW-0472">Membrane</keyword>
<comment type="caution">
    <text evidence="12">The sequence shown here is derived from an EMBL/GenBank/DDBJ whole genome shotgun (WGS) entry which is preliminary data.</text>
</comment>
<feature type="transmembrane region" description="Helical" evidence="11">
    <location>
        <begin position="37"/>
        <end position="61"/>
    </location>
</feature>
<keyword evidence="5" id="KW-0547">Nucleotide-binding</keyword>
<dbReference type="InterPro" id="IPR042485">
    <property type="entry name" value="T7SS_EccB_R3"/>
</dbReference>
<feature type="compositionally biased region" description="Polar residues" evidence="10">
    <location>
        <begin position="306"/>
        <end position="320"/>
    </location>
</feature>
<evidence type="ECO:0000256" key="10">
    <source>
        <dbReference type="SAM" id="MobiDB-lite"/>
    </source>
</evidence>
<dbReference type="NCBIfam" id="TIGR03919">
    <property type="entry name" value="T7SS_EccB"/>
    <property type="match status" value="1"/>
</dbReference>
<keyword evidence="7" id="KW-0067">ATP-binding</keyword>
<evidence type="ECO:0000256" key="4">
    <source>
        <dbReference type="ARBA" id="ARBA00022692"/>
    </source>
</evidence>
<evidence type="ECO:0000256" key="1">
    <source>
        <dbReference type="ARBA" id="ARBA00004162"/>
    </source>
</evidence>
<evidence type="ECO:0000313" key="12">
    <source>
        <dbReference type="EMBL" id="MBC6466346.1"/>
    </source>
</evidence>
<evidence type="ECO:0000256" key="8">
    <source>
        <dbReference type="ARBA" id="ARBA00022989"/>
    </source>
</evidence>
<evidence type="ECO:0000256" key="11">
    <source>
        <dbReference type="SAM" id="Phobius"/>
    </source>
</evidence>
<evidence type="ECO:0000256" key="3">
    <source>
        <dbReference type="ARBA" id="ARBA00022475"/>
    </source>
</evidence>
<dbReference type="PANTHER" id="PTHR40765">
    <property type="entry name" value="ESX-2 SECRETION SYSTEM ATPASE ECCB2"/>
    <property type="match status" value="1"/>
</dbReference>
<keyword evidence="8 11" id="KW-1133">Transmembrane helix</keyword>
<dbReference type="Proteomes" id="UP000805614">
    <property type="component" value="Unassembled WGS sequence"/>
</dbReference>
<dbReference type="RefSeq" id="WP_187243370.1">
    <property type="nucleotide sequence ID" value="NZ_BAAAOK010000009.1"/>
</dbReference>
<sequence>MQTRKDLLQAHRLMNQRASQALMMGEPDHPEQPLRRLAVATFSGVMVGVLIAAVFGILGILRPGGATGLQKAGMLIVEKETGARYVWCENGKLCPVANYVSARLLAGADAKSRRTVSRNSLTKFERGPLIGISGAPDTLPDAKRLVKTPWSVCVRTVEMGVSGSTPVVTLVAGRSVGGQPLGDGQGAVVMADNQAWLLWQNKRFKVPDYAVASMTQNKPVVAAKWLNALPEGPAYAVPPIARRGEAVQGPNGQARIGQIFTTENGAAYVLLEDGLARISELQMQLLRADPDTVKAYGGGNITPIRTDSAKANANPSSRNLASPELPPRAPSIVPYTDTSPLCAAYEDASGNTGGRLRIGGTLPAPPQSVAPTGADQFVFPPGGAAVAGLVPSEGKASAVSTYFLVAEGRRFAFKSAEEATKLGYAIPGNAANVPAEVLGLIPLGPTLDAQAAGQQLQTNASATGNGG</sequence>
<evidence type="ECO:0000256" key="6">
    <source>
        <dbReference type="ARBA" id="ARBA00022801"/>
    </source>
</evidence>
<dbReference type="InterPro" id="IPR044857">
    <property type="entry name" value="T7SS_EccB_R1"/>
</dbReference>
<dbReference type="Gene3D" id="3.30.2390.20">
    <property type="entry name" value="Type VII secretion system EccB, repeat 1 domain"/>
    <property type="match status" value="1"/>
</dbReference>
<reference evidence="12 13" key="1">
    <citation type="submission" date="2020-06" db="EMBL/GenBank/DDBJ databases">
        <title>Actinomadura xiongansis sp. nov., isolated from soil of Baiyangdian.</title>
        <authorList>
            <person name="Zhang X."/>
        </authorList>
    </citation>
    <scope>NUCLEOTIDE SEQUENCE [LARGE SCALE GENOMIC DNA]</scope>
    <source>
        <strain evidence="12 13">HBUM206468</strain>
    </source>
</reference>
<proteinExistence type="inferred from homology"/>
<dbReference type="EMBL" id="JABVEC010000008">
    <property type="protein sequence ID" value="MBC6466346.1"/>
    <property type="molecule type" value="Genomic_DNA"/>
</dbReference>
<keyword evidence="6" id="KW-0378">Hydrolase</keyword>
<evidence type="ECO:0000256" key="5">
    <source>
        <dbReference type="ARBA" id="ARBA00022741"/>
    </source>
</evidence>
<comment type="similarity">
    <text evidence="2">Belongs to the EccB family.</text>
</comment>
<gene>
    <name evidence="12" type="primary">eccB</name>
    <name evidence="12" type="ORF">HKK74_12650</name>
</gene>
<organism evidence="12 13">
    <name type="scientific">Actinomadura alba</name>
    <dbReference type="NCBI Taxonomy" id="406431"/>
    <lineage>
        <taxon>Bacteria</taxon>
        <taxon>Bacillati</taxon>
        <taxon>Actinomycetota</taxon>
        <taxon>Actinomycetes</taxon>
        <taxon>Streptosporangiales</taxon>
        <taxon>Thermomonosporaceae</taxon>
        <taxon>Actinomadura</taxon>
    </lineage>
</organism>
<evidence type="ECO:0000256" key="9">
    <source>
        <dbReference type="ARBA" id="ARBA00023136"/>
    </source>
</evidence>
<evidence type="ECO:0000256" key="7">
    <source>
        <dbReference type="ARBA" id="ARBA00022840"/>
    </source>
</evidence>
<evidence type="ECO:0000256" key="2">
    <source>
        <dbReference type="ARBA" id="ARBA00008149"/>
    </source>
</evidence>
<keyword evidence="3" id="KW-1003">Cell membrane</keyword>
<keyword evidence="13" id="KW-1185">Reference proteome</keyword>
<evidence type="ECO:0000313" key="13">
    <source>
        <dbReference type="Proteomes" id="UP000805614"/>
    </source>
</evidence>
<dbReference type="InterPro" id="IPR007795">
    <property type="entry name" value="T7SS_EccB"/>
</dbReference>
<accession>A0ABR7LNM0</accession>